<dbReference type="Pfam" id="PF12146">
    <property type="entry name" value="Hydrolase_4"/>
    <property type="match status" value="1"/>
</dbReference>
<sequence length="295" mass="32845">MSSVQQETITFQGSDGRSLCGDVFRGENPRIAIMISSGTGFPRGYYQPLATHLANLGAVVLTYDYRGIGESAEKDLAGSKVDLPDWARLDQAAAVDALEKEAAGLPITHIAHSVGGHLIGLMPNQARIKKHAFVNVGAGYFGHHHLKTAPLELYFWWIYGTFALLRWGYIKSAGGWRGAPLPPKMFRTWRRWSQKPGYFKGDLETGLRPHRFDQVKAPIRSWLFPDDSIATQKAAECILGFYPNAPQEIVWRKASDIGVRAIGHEGAFRAGREALWDEWWQWLVSDEGAEQPQGA</sequence>
<comment type="caution">
    <text evidence="2">The sequence shown here is derived from an EMBL/GenBank/DDBJ whole genome shotgun (WGS) entry which is preliminary data.</text>
</comment>
<dbReference type="AlphaFoldDB" id="A0A166A369"/>
<protein>
    <submittedName>
        <fullName evidence="2">Alpha/beta hydrolase family protein</fullName>
    </submittedName>
</protein>
<accession>A0A166A369</accession>
<feature type="domain" description="Serine aminopeptidase S33" evidence="1">
    <location>
        <begin position="28"/>
        <end position="150"/>
    </location>
</feature>
<dbReference type="Gene3D" id="3.40.50.1820">
    <property type="entry name" value="alpha/beta hydrolase"/>
    <property type="match status" value="1"/>
</dbReference>
<dbReference type="OrthoDB" id="9785076at2"/>
<dbReference type="SUPFAM" id="SSF53474">
    <property type="entry name" value="alpha/beta-Hydrolases"/>
    <property type="match status" value="1"/>
</dbReference>
<dbReference type="RefSeq" id="WP_068003398.1">
    <property type="nucleotide sequence ID" value="NZ_FOFM01000007.1"/>
</dbReference>
<keyword evidence="2" id="KW-0378">Hydrolase</keyword>
<dbReference type="InterPro" id="IPR029058">
    <property type="entry name" value="AB_hydrolase_fold"/>
</dbReference>
<dbReference type="STRING" id="989403.SAMN05421798_107309"/>
<reference evidence="2 3" key="1">
    <citation type="journal article" date="2016" name="Front. Microbiol.">
        <title>Comparative Genomic Analysis Reveals a Diverse Repertoire of Genes Involved in Prokaryote-Eukaryote Interactions within the Pseudovibrio Genus.</title>
        <authorList>
            <person name="Romano S."/>
            <person name="Fernandez-Guerra A."/>
            <person name="Reen F.J."/>
            <person name="Glockner F.O."/>
            <person name="Crowley S.P."/>
            <person name="O'Sullivan O."/>
            <person name="Cotter P.D."/>
            <person name="Adams C."/>
            <person name="Dobson A.D."/>
            <person name="O'Gara F."/>
        </authorList>
    </citation>
    <scope>NUCLEOTIDE SEQUENCE [LARGE SCALE GENOMIC DNA]</scope>
    <source>
        <strain evidence="2 3">Ad2</strain>
    </source>
</reference>
<evidence type="ECO:0000313" key="2">
    <source>
        <dbReference type="EMBL" id="KZL20582.1"/>
    </source>
</evidence>
<evidence type="ECO:0000259" key="1">
    <source>
        <dbReference type="Pfam" id="PF12146"/>
    </source>
</evidence>
<dbReference type="EMBL" id="LMCB01000006">
    <property type="protein sequence ID" value="KZL20582.1"/>
    <property type="molecule type" value="Genomic_DNA"/>
</dbReference>
<proteinExistence type="predicted"/>
<organism evidence="2 3">
    <name type="scientific">Pseudovibrio axinellae</name>
    <dbReference type="NCBI Taxonomy" id="989403"/>
    <lineage>
        <taxon>Bacteria</taxon>
        <taxon>Pseudomonadati</taxon>
        <taxon>Pseudomonadota</taxon>
        <taxon>Alphaproteobacteria</taxon>
        <taxon>Hyphomicrobiales</taxon>
        <taxon>Stappiaceae</taxon>
        <taxon>Pseudovibrio</taxon>
    </lineage>
</organism>
<dbReference type="InterPro" id="IPR017208">
    <property type="entry name" value="UCP037442_abhydr"/>
</dbReference>
<dbReference type="Proteomes" id="UP000076577">
    <property type="component" value="Unassembled WGS sequence"/>
</dbReference>
<dbReference type="GO" id="GO:0016787">
    <property type="term" value="F:hydrolase activity"/>
    <property type="evidence" value="ECO:0007669"/>
    <property type="project" value="UniProtKB-KW"/>
</dbReference>
<dbReference type="InterPro" id="IPR022742">
    <property type="entry name" value="Hydrolase_4"/>
</dbReference>
<dbReference type="PIRSF" id="PIRSF037442">
    <property type="entry name" value="UCP037442_abhydr"/>
    <property type="match status" value="1"/>
</dbReference>
<evidence type="ECO:0000313" key="3">
    <source>
        <dbReference type="Proteomes" id="UP000076577"/>
    </source>
</evidence>
<keyword evidence="3" id="KW-1185">Reference proteome</keyword>
<name>A0A166A369_9HYPH</name>
<gene>
    <name evidence="2" type="ORF">PsAD2_01068</name>
</gene>
<dbReference type="PATRIC" id="fig|989403.3.peg.1149"/>